<feature type="transmembrane region" description="Helical" evidence="2">
    <location>
        <begin position="94"/>
        <end position="111"/>
    </location>
</feature>
<feature type="region of interest" description="Disordered" evidence="1">
    <location>
        <begin position="312"/>
        <end position="335"/>
    </location>
</feature>
<evidence type="ECO:0000313" key="5">
    <source>
        <dbReference type="Proteomes" id="UP000256964"/>
    </source>
</evidence>
<evidence type="ECO:0000256" key="1">
    <source>
        <dbReference type="SAM" id="MobiDB-lite"/>
    </source>
</evidence>
<dbReference type="Pfam" id="PF20151">
    <property type="entry name" value="DUF6533"/>
    <property type="match status" value="1"/>
</dbReference>
<accession>A0A371DLX2</accession>
<keyword evidence="2" id="KW-0812">Transmembrane</keyword>
<name>A0A371DLX2_9APHY</name>
<dbReference type="Proteomes" id="UP000256964">
    <property type="component" value="Unassembled WGS sequence"/>
</dbReference>
<reference evidence="4 5" key="1">
    <citation type="journal article" date="2018" name="Biotechnol. Biofuels">
        <title>Integrative visual omics of the white-rot fungus Polyporus brumalis exposes the biotechnological potential of its oxidative enzymes for delignifying raw plant biomass.</title>
        <authorList>
            <person name="Miyauchi S."/>
            <person name="Rancon A."/>
            <person name="Drula E."/>
            <person name="Hage H."/>
            <person name="Chaduli D."/>
            <person name="Favel A."/>
            <person name="Grisel S."/>
            <person name="Henrissat B."/>
            <person name="Herpoel-Gimbert I."/>
            <person name="Ruiz-Duenas F.J."/>
            <person name="Chevret D."/>
            <person name="Hainaut M."/>
            <person name="Lin J."/>
            <person name="Wang M."/>
            <person name="Pangilinan J."/>
            <person name="Lipzen A."/>
            <person name="Lesage-Meessen L."/>
            <person name="Navarro D."/>
            <person name="Riley R."/>
            <person name="Grigoriev I.V."/>
            <person name="Zhou S."/>
            <person name="Raouche S."/>
            <person name="Rosso M.N."/>
        </authorList>
    </citation>
    <scope>NUCLEOTIDE SEQUENCE [LARGE SCALE GENOMIC DNA]</scope>
    <source>
        <strain evidence="4 5">BRFM 1820</strain>
    </source>
</reference>
<feature type="domain" description="DUF6533" evidence="3">
    <location>
        <begin position="26"/>
        <end position="67"/>
    </location>
</feature>
<sequence length="335" mass="36671">MTSTVDPAYIISLLSSDRADHVTGYSVTALVVYDFVITLDREMKLFWTRRFTGATVLFFTIRYMPLLYGILGVVNASLDLPLADCDVLVKVANTLDWFHLVPFAVFSAMRANALARSRVFTSIVLALSLVPMGLNFASYAYGLSGIPGPVEGCVLVLQMTESEVITFTAASRGSLILADLMLVIATGHMLGTDTSRPQLTWGRRTSIVGVMFQNGMMYFAVLTVLNILHLSFTLASLYESGPTSNITLFTDPITTILTYRFLLDLQEASQQDVKLESDHPLHYSASYGTTSFVRAIDSLELLSPPIAGLDCTTEDDGLDSGYQPSPRSRSPEVDV</sequence>
<keyword evidence="2" id="KW-1133">Transmembrane helix</keyword>
<feature type="transmembrane region" description="Helical" evidence="2">
    <location>
        <begin position="206"/>
        <end position="228"/>
    </location>
</feature>
<feature type="transmembrane region" description="Helical" evidence="2">
    <location>
        <begin position="22"/>
        <end position="39"/>
    </location>
</feature>
<dbReference type="EMBL" id="KZ857387">
    <property type="protein sequence ID" value="RDX53539.1"/>
    <property type="molecule type" value="Genomic_DNA"/>
</dbReference>
<feature type="transmembrane region" description="Helical" evidence="2">
    <location>
        <begin position="123"/>
        <end position="144"/>
    </location>
</feature>
<feature type="transmembrane region" description="Helical" evidence="2">
    <location>
        <begin position="51"/>
        <end position="74"/>
    </location>
</feature>
<proteinExistence type="predicted"/>
<protein>
    <recommendedName>
        <fullName evidence="3">DUF6533 domain-containing protein</fullName>
    </recommendedName>
</protein>
<keyword evidence="5" id="KW-1185">Reference proteome</keyword>
<evidence type="ECO:0000259" key="3">
    <source>
        <dbReference type="Pfam" id="PF20151"/>
    </source>
</evidence>
<dbReference type="InterPro" id="IPR045340">
    <property type="entry name" value="DUF6533"/>
</dbReference>
<evidence type="ECO:0000256" key="2">
    <source>
        <dbReference type="SAM" id="Phobius"/>
    </source>
</evidence>
<dbReference type="OrthoDB" id="2756573at2759"/>
<organism evidence="4 5">
    <name type="scientific">Lentinus brumalis</name>
    <dbReference type="NCBI Taxonomy" id="2498619"/>
    <lineage>
        <taxon>Eukaryota</taxon>
        <taxon>Fungi</taxon>
        <taxon>Dikarya</taxon>
        <taxon>Basidiomycota</taxon>
        <taxon>Agaricomycotina</taxon>
        <taxon>Agaricomycetes</taxon>
        <taxon>Polyporales</taxon>
        <taxon>Polyporaceae</taxon>
        <taxon>Lentinus</taxon>
    </lineage>
</organism>
<feature type="transmembrane region" description="Helical" evidence="2">
    <location>
        <begin position="164"/>
        <end position="185"/>
    </location>
</feature>
<dbReference type="AlphaFoldDB" id="A0A371DLX2"/>
<gene>
    <name evidence="4" type="ORF">OH76DRAFT_1399465</name>
</gene>
<evidence type="ECO:0000313" key="4">
    <source>
        <dbReference type="EMBL" id="RDX53539.1"/>
    </source>
</evidence>
<keyword evidence="2" id="KW-0472">Membrane</keyword>